<name>A0A0G9HF46_9GAMM</name>
<reference evidence="2" key="1">
    <citation type="submission" date="2016-09" db="EMBL/GenBank/DDBJ databases">
        <authorList>
            <person name="Lysoe E."/>
        </authorList>
    </citation>
    <scope>NUCLEOTIDE SEQUENCE [LARGE SCALE GENOMIC DNA]</scope>
    <source>
        <strain evidence="2">LJ96T</strain>
    </source>
</reference>
<proteinExistence type="predicted"/>
<dbReference type="KEGG" id="lrz:BJI69_14490"/>
<dbReference type="Proteomes" id="UP000182987">
    <property type="component" value="Chromosome"/>
</dbReference>
<evidence type="ECO:0000313" key="2">
    <source>
        <dbReference type="Proteomes" id="UP000182987"/>
    </source>
</evidence>
<dbReference type="Pfam" id="PF04120">
    <property type="entry name" value="Iron_permease"/>
    <property type="match status" value="1"/>
</dbReference>
<accession>A0A0G9HF46</accession>
<dbReference type="AlphaFoldDB" id="A0A0G9HF46"/>
<protein>
    <submittedName>
        <fullName evidence="1">Uncharacterized protein</fullName>
    </submittedName>
</protein>
<gene>
    <name evidence="1" type="ORF">BJI69_14490</name>
</gene>
<sequence length="136" mass="14619">MANSKSPFDRLASWAASASGTPSASIGAAVLVAVWAACGPFFHYSETWQLVINTGTTIVTFLMVFLIQSSQNRDSCAVHLKLDEIISAMKGAKDELMDLESLDQASLDKIRDEYVRRAELARSGHSVKGEDGVPAA</sequence>
<keyword evidence="2" id="KW-1185">Reference proteome</keyword>
<organism evidence="1 2">
    <name type="scientific">Luteibacter rhizovicinus DSM 16549</name>
    <dbReference type="NCBI Taxonomy" id="1440763"/>
    <lineage>
        <taxon>Bacteria</taxon>
        <taxon>Pseudomonadati</taxon>
        <taxon>Pseudomonadota</taxon>
        <taxon>Gammaproteobacteria</taxon>
        <taxon>Lysobacterales</taxon>
        <taxon>Rhodanobacteraceae</taxon>
        <taxon>Luteibacter</taxon>
    </lineage>
</organism>
<dbReference type="EMBL" id="CP017480">
    <property type="protein sequence ID" value="APG04981.1"/>
    <property type="molecule type" value="Genomic_DNA"/>
</dbReference>
<dbReference type="STRING" id="1440763.BJI69_14490"/>
<dbReference type="RefSeq" id="WP_046966018.1">
    <property type="nucleotide sequence ID" value="NZ_CP017480.1"/>
</dbReference>
<dbReference type="GO" id="GO:0055085">
    <property type="term" value="P:transmembrane transport"/>
    <property type="evidence" value="ECO:0007669"/>
    <property type="project" value="InterPro"/>
</dbReference>
<dbReference type="InterPro" id="IPR007251">
    <property type="entry name" value="Iron_permease_Fet4"/>
</dbReference>
<evidence type="ECO:0000313" key="1">
    <source>
        <dbReference type="EMBL" id="APG04981.1"/>
    </source>
</evidence>
<dbReference type="OrthoDB" id="119761at2"/>
<dbReference type="PATRIC" id="fig|1440763.5.peg.2955"/>